<dbReference type="AlphaFoldDB" id="A0A1M7R1P9"/>
<dbReference type="SUPFAM" id="SSF55961">
    <property type="entry name" value="Bet v1-like"/>
    <property type="match status" value="1"/>
</dbReference>
<keyword evidence="4" id="KW-1185">Reference proteome</keyword>
<evidence type="ECO:0000259" key="2">
    <source>
        <dbReference type="Pfam" id="PF08327"/>
    </source>
</evidence>
<protein>
    <submittedName>
        <fullName evidence="3">Uncharacterized conserved protein YndB, AHSA1/START domain</fullName>
    </submittedName>
</protein>
<evidence type="ECO:0000256" key="1">
    <source>
        <dbReference type="ARBA" id="ARBA00006817"/>
    </source>
</evidence>
<reference evidence="4" key="1">
    <citation type="submission" date="2016-11" db="EMBL/GenBank/DDBJ databases">
        <authorList>
            <person name="Varghese N."/>
            <person name="Submissions S."/>
        </authorList>
    </citation>
    <scope>NUCLEOTIDE SEQUENCE [LARGE SCALE GENOMIC DNA]</scope>
    <source>
        <strain evidence="4">Sac-22</strain>
    </source>
</reference>
<dbReference type="Gene3D" id="3.30.530.20">
    <property type="match status" value="1"/>
</dbReference>
<comment type="similarity">
    <text evidence="1">Belongs to the AHA1 family.</text>
</comment>
<organism evidence="3 4">
    <name type="scientific">Duganella sacchari</name>
    <dbReference type="NCBI Taxonomy" id="551987"/>
    <lineage>
        <taxon>Bacteria</taxon>
        <taxon>Pseudomonadati</taxon>
        <taxon>Pseudomonadota</taxon>
        <taxon>Betaproteobacteria</taxon>
        <taxon>Burkholderiales</taxon>
        <taxon>Oxalobacteraceae</taxon>
        <taxon>Telluria group</taxon>
        <taxon>Duganella</taxon>
    </lineage>
</organism>
<dbReference type="STRING" id="551987.SAMN05192549_109176"/>
<gene>
    <name evidence="3" type="ORF">SAMN05192549_109176</name>
</gene>
<feature type="domain" description="Activator of Hsp90 ATPase homologue 1/2-like C-terminal" evidence="2">
    <location>
        <begin position="10"/>
        <end position="113"/>
    </location>
</feature>
<dbReference type="Pfam" id="PF08327">
    <property type="entry name" value="AHSA1"/>
    <property type="match status" value="1"/>
</dbReference>
<evidence type="ECO:0000313" key="3">
    <source>
        <dbReference type="EMBL" id="SHN38705.1"/>
    </source>
</evidence>
<dbReference type="InterPro" id="IPR023393">
    <property type="entry name" value="START-like_dom_sf"/>
</dbReference>
<evidence type="ECO:0000313" key="4">
    <source>
        <dbReference type="Proteomes" id="UP000184339"/>
    </source>
</evidence>
<dbReference type="InterPro" id="IPR013538">
    <property type="entry name" value="ASHA1/2-like_C"/>
</dbReference>
<dbReference type="CDD" id="cd07814">
    <property type="entry name" value="SRPBCC_CalC_Aha1-like"/>
    <property type="match status" value="1"/>
</dbReference>
<name>A0A1M7R1P9_9BURK</name>
<dbReference type="EMBL" id="FRCX01000009">
    <property type="protein sequence ID" value="SHN38705.1"/>
    <property type="molecule type" value="Genomic_DNA"/>
</dbReference>
<proteinExistence type="inferred from homology"/>
<sequence length="115" mass="13264">MRWFGPTPDTIATHAEIDLRVGGRYRIAFQSPDGEHNEVGGEYLEVHPNQRLVFHWAFHSTPERVSRVSITLTPDADGTGLTFVHDRFVDIQARNNHERGWNAFFQQLDQFMEAV</sequence>
<accession>A0A1M7R1P9</accession>
<dbReference type="Proteomes" id="UP000184339">
    <property type="component" value="Unassembled WGS sequence"/>
</dbReference>